<feature type="transmembrane region" description="Helical" evidence="1">
    <location>
        <begin position="136"/>
        <end position="159"/>
    </location>
</feature>
<feature type="transmembrane region" description="Helical" evidence="1">
    <location>
        <begin position="20"/>
        <end position="44"/>
    </location>
</feature>
<feature type="transmembrane region" description="Helical" evidence="1">
    <location>
        <begin position="192"/>
        <end position="210"/>
    </location>
</feature>
<protein>
    <submittedName>
        <fullName evidence="2">Uncharacterized protein</fullName>
    </submittedName>
</protein>
<dbReference type="PANTHER" id="PTHR37577:SF1">
    <property type="entry name" value="INTEGRAL MEMBRANE PROTEIN"/>
    <property type="match status" value="1"/>
</dbReference>
<keyword evidence="1" id="KW-0472">Membrane</keyword>
<accession>A0A9P7YLB1</accession>
<name>A0A9P7YLB1_9HELO</name>
<dbReference type="AlphaFoldDB" id="A0A9P7YLB1"/>
<reference evidence="2" key="1">
    <citation type="journal article" date="2021" name="IMA Fungus">
        <title>Genomic characterization of three marine fungi, including Emericellopsis atlantica sp. nov. with signatures of a generalist lifestyle and marine biomass degradation.</title>
        <authorList>
            <person name="Hagestad O.C."/>
            <person name="Hou L."/>
            <person name="Andersen J.H."/>
            <person name="Hansen E.H."/>
            <person name="Altermark B."/>
            <person name="Li C."/>
            <person name="Kuhnert E."/>
            <person name="Cox R.J."/>
            <person name="Crous P.W."/>
            <person name="Spatafora J.W."/>
            <person name="Lail K."/>
            <person name="Amirebrahimi M."/>
            <person name="Lipzen A."/>
            <person name="Pangilinan J."/>
            <person name="Andreopoulos W."/>
            <person name="Hayes R.D."/>
            <person name="Ng V."/>
            <person name="Grigoriev I.V."/>
            <person name="Jackson S.A."/>
            <person name="Sutton T.D.S."/>
            <person name="Dobson A.D.W."/>
            <person name="Rama T."/>
        </authorList>
    </citation>
    <scope>NUCLEOTIDE SEQUENCE</scope>
    <source>
        <strain evidence="2">TRa018bII</strain>
    </source>
</reference>
<feature type="transmembrane region" description="Helical" evidence="1">
    <location>
        <begin position="100"/>
        <end position="124"/>
    </location>
</feature>
<dbReference type="Proteomes" id="UP000824998">
    <property type="component" value="Unassembled WGS sequence"/>
</dbReference>
<keyword evidence="1" id="KW-0812">Transmembrane</keyword>
<dbReference type="EMBL" id="MU251439">
    <property type="protein sequence ID" value="KAG9235175.1"/>
    <property type="molecule type" value="Genomic_DNA"/>
</dbReference>
<evidence type="ECO:0000313" key="2">
    <source>
        <dbReference type="EMBL" id="KAG9235175.1"/>
    </source>
</evidence>
<dbReference type="OrthoDB" id="5427664at2759"/>
<gene>
    <name evidence="2" type="ORF">BJ875DRAFT_374788</name>
</gene>
<organism evidence="2 3">
    <name type="scientific">Amylocarpus encephaloides</name>
    <dbReference type="NCBI Taxonomy" id="45428"/>
    <lineage>
        <taxon>Eukaryota</taxon>
        <taxon>Fungi</taxon>
        <taxon>Dikarya</taxon>
        <taxon>Ascomycota</taxon>
        <taxon>Pezizomycotina</taxon>
        <taxon>Leotiomycetes</taxon>
        <taxon>Helotiales</taxon>
        <taxon>Helotiales incertae sedis</taxon>
        <taxon>Amylocarpus</taxon>
    </lineage>
</organism>
<comment type="caution">
    <text evidence="2">The sequence shown here is derived from an EMBL/GenBank/DDBJ whole genome shotgun (WGS) entry which is preliminary data.</text>
</comment>
<proteinExistence type="predicted"/>
<sequence>MVQLTCTQYPELQANPDISGIGVLSGFFAAAYIAFFCSISKIVIDGWRLTIRLGGNDCPLLDRWAQSLRSAVISFGDQQLATGFSILIAGYSQLSQGIAIYHWMSIVNLAWFSTVTHLFALTALRHDPDIPVHNSPILIFRVVSIGILIIMLMCAIYPVGYALGSYGVESKFPAWCFYHQGVEWADEGLKHSYSSAYLVFAYFALLYGFFSRCYLLLLSTHVAEALAAIAFFRGLKSPVRKLEDLISRSYGPQINNPAPITIINRLLHAFYALLVASINLYQSKLWEVTWLSATLVWGTLRILLLQQGFETFTSQLDIPTEVLEGQNIWGFGQVVPVVLLALPLLSFLGEWCWKCQVLAIK</sequence>
<dbReference type="InterPro" id="IPR053018">
    <property type="entry name" value="Elsinochrome_Biosynth-Asso"/>
</dbReference>
<evidence type="ECO:0000256" key="1">
    <source>
        <dbReference type="SAM" id="Phobius"/>
    </source>
</evidence>
<dbReference type="PANTHER" id="PTHR37577">
    <property type="entry name" value="INTEGRAL MEMBRANE PROTEIN"/>
    <property type="match status" value="1"/>
</dbReference>
<keyword evidence="3" id="KW-1185">Reference proteome</keyword>
<evidence type="ECO:0000313" key="3">
    <source>
        <dbReference type="Proteomes" id="UP000824998"/>
    </source>
</evidence>
<keyword evidence="1" id="KW-1133">Transmembrane helix</keyword>